<feature type="domain" description="PHD-type zinc finger plants" evidence="7">
    <location>
        <begin position="9"/>
        <end position="52"/>
    </location>
</feature>
<dbReference type="InterPro" id="IPR011011">
    <property type="entry name" value="Znf_FYVE_PHD"/>
</dbReference>
<evidence type="ECO:0000259" key="7">
    <source>
        <dbReference type="Pfam" id="PF25054"/>
    </source>
</evidence>
<evidence type="ECO:0000256" key="5">
    <source>
        <dbReference type="ARBA" id="ARBA00023163"/>
    </source>
</evidence>
<evidence type="ECO:0000256" key="3">
    <source>
        <dbReference type="ARBA" id="ARBA00022833"/>
    </source>
</evidence>
<dbReference type="SUPFAM" id="SSF57903">
    <property type="entry name" value="FYVE/PHD zinc finger"/>
    <property type="match status" value="1"/>
</dbReference>
<evidence type="ECO:0000313" key="8">
    <source>
        <dbReference type="EMBL" id="KAL3819214.1"/>
    </source>
</evidence>
<dbReference type="Pfam" id="PF23121">
    <property type="entry name" value="SPOC_AIPP2"/>
    <property type="match status" value="1"/>
</dbReference>
<dbReference type="InterPro" id="IPR013083">
    <property type="entry name" value="Znf_RING/FYVE/PHD"/>
</dbReference>
<keyword evidence="3" id="KW-0862">Zinc</keyword>
<accession>A0ABD3S3Z2</accession>
<dbReference type="Pfam" id="PF25054">
    <property type="entry name" value="PHD_pln"/>
    <property type="match status" value="1"/>
</dbReference>
<sequence length="257" mass="29858">MKKQVCLQCGDIGFKTDLIHCAKCSNHSIHRYCMDVMPKNKHESVLWLCDDCEKEKKLPDKSLPRKTKLKEKIPIDQEPNKNQEKIQNFSNPLIGFRKVQSLVHESDVIAMPLIRSLWTGNFLILHNKSIYKSVDGISAFMSSKACEKVHKEAVLFKQELKFELFPKSVLWPKKFGNSEPSDDNIALYFFPSLLQKQNEGIYDCLVFEMIRDDLAMMASVENAELLVFTSMDLAPRFKRFQGQLFLWGVLRKKKTRH</sequence>
<keyword evidence="4" id="KW-0805">Transcription regulation</keyword>
<organism evidence="8 9">
    <name type="scientific">Penstemon smallii</name>
    <dbReference type="NCBI Taxonomy" id="265156"/>
    <lineage>
        <taxon>Eukaryota</taxon>
        <taxon>Viridiplantae</taxon>
        <taxon>Streptophyta</taxon>
        <taxon>Embryophyta</taxon>
        <taxon>Tracheophyta</taxon>
        <taxon>Spermatophyta</taxon>
        <taxon>Magnoliopsida</taxon>
        <taxon>eudicotyledons</taxon>
        <taxon>Gunneridae</taxon>
        <taxon>Pentapetalae</taxon>
        <taxon>asterids</taxon>
        <taxon>lamiids</taxon>
        <taxon>Lamiales</taxon>
        <taxon>Plantaginaceae</taxon>
        <taxon>Cheloneae</taxon>
        <taxon>Penstemon</taxon>
    </lineage>
</organism>
<dbReference type="PANTHER" id="PTHR33304:SF18">
    <property type="entry name" value="CHROMATIN REGULATOR PHD FAMILY-RELATED"/>
    <property type="match status" value="1"/>
</dbReference>
<dbReference type="Proteomes" id="UP001634393">
    <property type="component" value="Unassembled WGS sequence"/>
</dbReference>
<dbReference type="PANTHER" id="PTHR33304">
    <property type="match status" value="1"/>
</dbReference>
<protein>
    <recommendedName>
        <fullName evidence="10">PHD-type domain-containing protein</fullName>
    </recommendedName>
</protein>
<dbReference type="AlphaFoldDB" id="A0ABD3S3Z2"/>
<proteinExistence type="predicted"/>
<dbReference type="InterPro" id="IPR056874">
    <property type="entry name" value="PHD_dom_pln"/>
</dbReference>
<keyword evidence="9" id="KW-1185">Reference proteome</keyword>
<evidence type="ECO:0008006" key="10">
    <source>
        <dbReference type="Google" id="ProtNLM"/>
    </source>
</evidence>
<dbReference type="InterPro" id="IPR056280">
    <property type="entry name" value="AIPP2-like_SPOC"/>
</dbReference>
<comment type="caution">
    <text evidence="8">The sequence shown here is derived from an EMBL/GenBank/DDBJ whole genome shotgun (WGS) entry which is preliminary data.</text>
</comment>
<evidence type="ECO:0000256" key="2">
    <source>
        <dbReference type="ARBA" id="ARBA00022771"/>
    </source>
</evidence>
<reference evidence="8 9" key="1">
    <citation type="submission" date="2024-12" db="EMBL/GenBank/DDBJ databases">
        <title>The unique morphological basis and parallel evolutionary history of personate flowers in Penstemon.</title>
        <authorList>
            <person name="Depatie T.H."/>
            <person name="Wessinger C.A."/>
        </authorList>
    </citation>
    <scope>NUCLEOTIDE SEQUENCE [LARGE SCALE GENOMIC DNA]</scope>
    <source>
        <strain evidence="8">WTNN_2</strain>
        <tissue evidence="8">Leaf</tissue>
    </source>
</reference>
<keyword evidence="2" id="KW-0863">Zinc-finger</keyword>
<dbReference type="EMBL" id="JBJXBP010000007">
    <property type="protein sequence ID" value="KAL3819214.1"/>
    <property type="molecule type" value="Genomic_DNA"/>
</dbReference>
<dbReference type="Gene3D" id="3.30.40.10">
    <property type="entry name" value="Zinc/RING finger domain, C3HC4 (zinc finger)"/>
    <property type="match status" value="1"/>
</dbReference>
<dbReference type="InterPro" id="IPR049914">
    <property type="entry name" value="PHD1-3/5-6"/>
</dbReference>
<name>A0ABD3S3Z2_9LAMI</name>
<evidence type="ECO:0000256" key="1">
    <source>
        <dbReference type="ARBA" id="ARBA00022723"/>
    </source>
</evidence>
<feature type="domain" description="AIPP2-like SPOC-like" evidence="6">
    <location>
        <begin position="118"/>
        <end position="249"/>
    </location>
</feature>
<gene>
    <name evidence="8" type="ORF">ACJIZ3_005119</name>
</gene>
<evidence type="ECO:0000313" key="9">
    <source>
        <dbReference type="Proteomes" id="UP001634393"/>
    </source>
</evidence>
<keyword evidence="1" id="KW-0479">Metal-binding</keyword>
<dbReference type="GO" id="GO:0008270">
    <property type="term" value="F:zinc ion binding"/>
    <property type="evidence" value="ECO:0007669"/>
    <property type="project" value="UniProtKB-KW"/>
</dbReference>
<keyword evidence="5" id="KW-0804">Transcription</keyword>
<evidence type="ECO:0000256" key="4">
    <source>
        <dbReference type="ARBA" id="ARBA00023015"/>
    </source>
</evidence>
<evidence type="ECO:0000259" key="6">
    <source>
        <dbReference type="Pfam" id="PF23121"/>
    </source>
</evidence>